<dbReference type="AlphaFoldDB" id="A0A2T0WYS8"/>
<dbReference type="GO" id="GO:0030091">
    <property type="term" value="P:protein repair"/>
    <property type="evidence" value="ECO:0007669"/>
    <property type="project" value="UniProtKB-UniRule"/>
</dbReference>
<protein>
    <recommendedName>
        <fullName evidence="7">Protein-methionine-sulfoxide reductase heme-binding subunit MsrQ</fullName>
    </recommendedName>
    <alternativeName>
        <fullName evidence="7">Flavocytochrome MsrQ</fullName>
    </alternativeName>
</protein>
<evidence type="ECO:0000256" key="3">
    <source>
        <dbReference type="ARBA" id="ARBA00022692"/>
    </source>
</evidence>
<evidence type="ECO:0000313" key="9">
    <source>
        <dbReference type="EMBL" id="PRY91856.1"/>
    </source>
</evidence>
<dbReference type="GO" id="GO:0016679">
    <property type="term" value="F:oxidoreductase activity, acting on diphenols and related substances as donors"/>
    <property type="evidence" value="ECO:0007669"/>
    <property type="project" value="TreeGrafter"/>
</dbReference>
<dbReference type="Proteomes" id="UP000238392">
    <property type="component" value="Unassembled WGS sequence"/>
</dbReference>
<name>A0A2T0WYS8_9RHOB</name>
<evidence type="ECO:0000259" key="8">
    <source>
        <dbReference type="Pfam" id="PF01794"/>
    </source>
</evidence>
<evidence type="ECO:0000256" key="7">
    <source>
        <dbReference type="HAMAP-Rule" id="MF_01207"/>
    </source>
</evidence>
<keyword evidence="10" id="KW-1185">Reference proteome</keyword>
<proteinExistence type="inferred from homology"/>
<dbReference type="InterPro" id="IPR013130">
    <property type="entry name" value="Fe3_Rdtase_TM_dom"/>
</dbReference>
<keyword evidence="7" id="KW-0349">Heme</keyword>
<dbReference type="GO" id="GO:0046872">
    <property type="term" value="F:metal ion binding"/>
    <property type="evidence" value="ECO:0007669"/>
    <property type="project" value="UniProtKB-KW"/>
</dbReference>
<evidence type="ECO:0000256" key="1">
    <source>
        <dbReference type="ARBA" id="ARBA00004141"/>
    </source>
</evidence>
<feature type="transmembrane region" description="Helical" evidence="7">
    <location>
        <begin position="26"/>
        <end position="43"/>
    </location>
</feature>
<feature type="transmembrane region" description="Helical" evidence="7">
    <location>
        <begin position="122"/>
        <end position="143"/>
    </location>
</feature>
<feature type="domain" description="Ferric oxidoreductase" evidence="8">
    <location>
        <begin position="61"/>
        <end position="171"/>
    </location>
</feature>
<sequence>MTARTAPRHPTLSDQINQVLRRVPTWPVYLIAALPPVWLLYSGLTGGLGADPIKALEREMGELGLKLLIASLLVTPLRRFAGINLLRFRRALGLIAFFYIALHLLVWLVLDVQIPSQIIVDIIKRPYVTVGMAGFVLLVPLALTSNNWSIRKLGRRWQNLHKLVYPAILLGAVHFVMLVKGWQVEPLVYLGLCILLVGLRYLPRRRAG</sequence>
<feature type="transmembrane region" description="Helical" evidence="7">
    <location>
        <begin position="163"/>
        <end position="181"/>
    </location>
</feature>
<evidence type="ECO:0000256" key="4">
    <source>
        <dbReference type="ARBA" id="ARBA00022989"/>
    </source>
</evidence>
<evidence type="ECO:0000256" key="6">
    <source>
        <dbReference type="ARBA" id="ARBA00023136"/>
    </source>
</evidence>
<dbReference type="PANTHER" id="PTHR36964">
    <property type="entry name" value="PROTEIN-METHIONINE-SULFOXIDE REDUCTASE HEME-BINDING SUBUNIT MSRQ"/>
    <property type="match status" value="1"/>
</dbReference>
<dbReference type="RefSeq" id="WP_106263503.1">
    <property type="nucleotide sequence ID" value="NZ_PVTQ01000003.1"/>
</dbReference>
<dbReference type="GO" id="GO:0005886">
    <property type="term" value="C:plasma membrane"/>
    <property type="evidence" value="ECO:0007669"/>
    <property type="project" value="UniProtKB-SubCell"/>
</dbReference>
<feature type="transmembrane region" description="Helical" evidence="7">
    <location>
        <begin position="63"/>
        <end position="80"/>
    </location>
</feature>
<comment type="caution">
    <text evidence="9">The sequence shown here is derived from an EMBL/GenBank/DDBJ whole genome shotgun (WGS) entry which is preliminary data.</text>
</comment>
<gene>
    <name evidence="7" type="primary">msrQ</name>
    <name evidence="9" type="ORF">CLV74_103446</name>
</gene>
<reference evidence="9 10" key="1">
    <citation type="submission" date="2018-03" db="EMBL/GenBank/DDBJ databases">
        <title>Genomic Encyclopedia of Archaeal and Bacterial Type Strains, Phase II (KMG-II): from individual species to whole genera.</title>
        <authorList>
            <person name="Goeker M."/>
        </authorList>
    </citation>
    <scope>NUCLEOTIDE SEQUENCE [LARGE SCALE GENOMIC DNA]</scope>
    <source>
        <strain evidence="9 10">DSM 100212</strain>
    </source>
</reference>
<dbReference type="GO" id="GO:0009055">
    <property type="term" value="F:electron transfer activity"/>
    <property type="evidence" value="ECO:0007669"/>
    <property type="project" value="UniProtKB-UniRule"/>
</dbReference>
<comment type="function">
    <text evidence="7">Part of the MsrPQ system that repairs oxidized periplasmic proteins containing methionine sulfoxide residues (Met-O), using respiratory chain electrons. Thus protects these proteins from oxidative-stress damage caused by reactive species of oxygen and chlorine generated by the host defense mechanisms. MsrPQ is essential for the maintenance of envelope integrity under bleach stress, rescuing a wide series of structurally unrelated periplasmic proteins from methionine oxidation. MsrQ provides electrons for reduction to the reductase catalytic subunit MsrP, using the quinone pool of the respiratory chain.</text>
</comment>
<keyword evidence="2 7" id="KW-0813">Transport</keyword>
<dbReference type="NCBIfam" id="NF003833">
    <property type="entry name" value="PRK05419.1-5"/>
    <property type="match status" value="1"/>
</dbReference>
<dbReference type="EMBL" id="PVTQ01000003">
    <property type="protein sequence ID" value="PRY91856.1"/>
    <property type="molecule type" value="Genomic_DNA"/>
</dbReference>
<evidence type="ECO:0000313" key="10">
    <source>
        <dbReference type="Proteomes" id="UP000238392"/>
    </source>
</evidence>
<organism evidence="9 10">
    <name type="scientific">Donghicola tyrosinivorans</name>
    <dbReference type="NCBI Taxonomy" id="1652492"/>
    <lineage>
        <taxon>Bacteria</taxon>
        <taxon>Pseudomonadati</taxon>
        <taxon>Pseudomonadota</taxon>
        <taxon>Alphaproteobacteria</taxon>
        <taxon>Rhodobacterales</taxon>
        <taxon>Roseobacteraceae</taxon>
        <taxon>Donghicola</taxon>
    </lineage>
</organism>
<dbReference type="GO" id="GO:0020037">
    <property type="term" value="F:heme binding"/>
    <property type="evidence" value="ECO:0007669"/>
    <property type="project" value="UniProtKB-UniRule"/>
</dbReference>
<keyword evidence="7" id="KW-1003">Cell membrane</keyword>
<dbReference type="OrthoDB" id="9788328at2"/>
<dbReference type="GO" id="GO:0010181">
    <property type="term" value="F:FMN binding"/>
    <property type="evidence" value="ECO:0007669"/>
    <property type="project" value="UniProtKB-UniRule"/>
</dbReference>
<feature type="transmembrane region" description="Helical" evidence="7">
    <location>
        <begin position="187"/>
        <end position="203"/>
    </location>
</feature>
<dbReference type="HAMAP" id="MF_01207">
    <property type="entry name" value="MsrQ"/>
    <property type="match status" value="1"/>
</dbReference>
<comment type="cofactor">
    <cofactor evidence="7">
        <name>FMN</name>
        <dbReference type="ChEBI" id="CHEBI:58210"/>
    </cofactor>
    <text evidence="7">Binds 1 FMN per subunit.</text>
</comment>
<keyword evidence="7" id="KW-0285">Flavoprotein</keyword>
<keyword evidence="6 7" id="KW-0472">Membrane</keyword>
<keyword evidence="7" id="KW-0479">Metal-binding</keyword>
<keyword evidence="4 7" id="KW-1133">Transmembrane helix</keyword>
<dbReference type="InterPro" id="IPR022837">
    <property type="entry name" value="MsrQ-like"/>
</dbReference>
<comment type="subunit">
    <text evidence="7">Heterodimer of a catalytic subunit (MsrP) and a heme-binding subunit (MsrQ).</text>
</comment>
<accession>A0A2T0WYS8</accession>
<dbReference type="Pfam" id="PF01794">
    <property type="entry name" value="Ferric_reduct"/>
    <property type="match status" value="1"/>
</dbReference>
<keyword evidence="7" id="KW-0249">Electron transport</keyword>
<keyword evidence="5 7" id="KW-0408">Iron</keyword>
<comment type="subcellular location">
    <subcellularLocation>
        <location evidence="7">Cell membrane</location>
        <topology evidence="7">Multi-pass membrane protein</topology>
    </subcellularLocation>
    <subcellularLocation>
        <location evidence="1">Membrane</location>
        <topology evidence="1">Multi-pass membrane protein</topology>
    </subcellularLocation>
</comment>
<keyword evidence="3 7" id="KW-0812">Transmembrane</keyword>
<feature type="transmembrane region" description="Helical" evidence="7">
    <location>
        <begin position="92"/>
        <end position="110"/>
    </location>
</feature>
<comment type="similarity">
    <text evidence="7">Belongs to the MsrQ family.</text>
</comment>
<evidence type="ECO:0000256" key="2">
    <source>
        <dbReference type="ARBA" id="ARBA00022448"/>
    </source>
</evidence>
<evidence type="ECO:0000256" key="5">
    <source>
        <dbReference type="ARBA" id="ARBA00023004"/>
    </source>
</evidence>
<dbReference type="PANTHER" id="PTHR36964:SF1">
    <property type="entry name" value="PROTEIN-METHIONINE-SULFOXIDE REDUCTASE HEME-BINDING SUBUNIT MSRQ"/>
    <property type="match status" value="1"/>
</dbReference>
<comment type="cofactor">
    <cofactor evidence="7">
        <name>heme b</name>
        <dbReference type="ChEBI" id="CHEBI:60344"/>
    </cofactor>
    <text evidence="7">Binds 1 heme b (iron(II)-protoporphyrin IX) group per subunit.</text>
</comment>
<keyword evidence="7" id="KW-0288">FMN</keyword>